<organism evidence="1">
    <name type="scientific">uncultured bacterium 16</name>
    <dbReference type="NCBI Taxonomy" id="1748268"/>
    <lineage>
        <taxon>Bacteria</taxon>
        <taxon>environmental samples</taxon>
    </lineage>
</organism>
<dbReference type="AlphaFoldDB" id="A0A0U3U8S2"/>
<dbReference type="EMBL" id="KT944263">
    <property type="protein sequence ID" value="ALV86407.1"/>
    <property type="molecule type" value="Genomic_DNA"/>
</dbReference>
<protein>
    <submittedName>
        <fullName evidence="1">Uncharacterized protein</fullName>
    </submittedName>
</protein>
<evidence type="ECO:0000313" key="1">
    <source>
        <dbReference type="EMBL" id="ALV86407.1"/>
    </source>
</evidence>
<reference evidence="1" key="1">
    <citation type="submission" date="2015-10" db="EMBL/GenBank/DDBJ databases">
        <title>Biosynthesis of SCL-MCL polyhydroxyalkanoates by metagenomic clones in Pseudomonas putida.</title>
        <authorList>
            <person name="Cheng J."/>
            <person name="Charles T.C."/>
        </authorList>
    </citation>
    <scope>NUCLEOTIDE SEQUENCE</scope>
</reference>
<sequence>MSTTTLANLLKATSLPAGFEALEPFVTYWVRETNDQRREARSTAQMEDIQAFYDTVVPMAEQGITYLENFELGKMPPDAERLFKLLLAMNHAAIAVEMHGAPRAFDSTWPSAVRITQGPWPHGGRI</sequence>
<proteinExistence type="predicted"/>
<accession>A0A0U3U8S2</accession>
<name>A0A0U3U8S2_9BACT</name>